<dbReference type="Pfam" id="PF01381">
    <property type="entry name" value="HTH_3"/>
    <property type="match status" value="1"/>
</dbReference>
<feature type="domain" description="HTH cro/C1-type" evidence="1">
    <location>
        <begin position="17"/>
        <end position="72"/>
    </location>
</feature>
<dbReference type="GO" id="GO:0003677">
    <property type="term" value="F:DNA binding"/>
    <property type="evidence" value="ECO:0007669"/>
    <property type="project" value="InterPro"/>
</dbReference>
<dbReference type="InterPro" id="IPR010982">
    <property type="entry name" value="Lambda_DNA-bd_dom_sf"/>
</dbReference>
<sequence length="288" mass="32960">MTNSVYRPEYKLLRQILIESRQIAELTQTELAKILSKPQSFVSKYENGERRLDLIEFLDIALALGIEPINVLNRLMGISANKTILDKWEISAGDLTDLLEGNPSLRGMLLGYVAEHKLRRIIATLPEISYTTKFDDHDRKKKGGLYIIYKGRAFDIESKSLQTKTIKQDEESRKWFGKAQVDASDRREVTFSDGSTLNTTLLLRGEFDILAVNCYAFENKWHFVFARKRELPTSSFRKYSPMQRESLLASLVSVSWPPERPFYADIRELLNEMVEQGEGADPSDLGLG</sequence>
<dbReference type="SMART" id="SM00530">
    <property type="entry name" value="HTH_XRE"/>
    <property type="match status" value="1"/>
</dbReference>
<protein>
    <recommendedName>
        <fullName evidence="1">HTH cro/C1-type domain-containing protein</fullName>
    </recommendedName>
</protein>
<evidence type="ECO:0000313" key="2">
    <source>
        <dbReference type="EMBL" id="VAW43327.1"/>
    </source>
</evidence>
<dbReference type="InterPro" id="IPR001387">
    <property type="entry name" value="Cro/C1-type_HTH"/>
</dbReference>
<dbReference type="AlphaFoldDB" id="A0A3B0VY11"/>
<dbReference type="SUPFAM" id="SSF47413">
    <property type="entry name" value="lambda repressor-like DNA-binding domains"/>
    <property type="match status" value="1"/>
</dbReference>
<organism evidence="2">
    <name type="scientific">hydrothermal vent metagenome</name>
    <dbReference type="NCBI Taxonomy" id="652676"/>
    <lineage>
        <taxon>unclassified sequences</taxon>
        <taxon>metagenomes</taxon>
        <taxon>ecological metagenomes</taxon>
    </lineage>
</organism>
<name>A0A3B0VY11_9ZZZZ</name>
<proteinExistence type="predicted"/>
<dbReference type="Gene3D" id="1.10.260.40">
    <property type="entry name" value="lambda repressor-like DNA-binding domains"/>
    <property type="match status" value="1"/>
</dbReference>
<gene>
    <name evidence="2" type="ORF">MNBD_CHLOROFLEXI01-1297</name>
</gene>
<dbReference type="CDD" id="cd00093">
    <property type="entry name" value="HTH_XRE"/>
    <property type="match status" value="1"/>
</dbReference>
<dbReference type="PROSITE" id="PS50943">
    <property type="entry name" value="HTH_CROC1"/>
    <property type="match status" value="1"/>
</dbReference>
<dbReference type="EMBL" id="UOEU01001065">
    <property type="protein sequence ID" value="VAW43327.1"/>
    <property type="molecule type" value="Genomic_DNA"/>
</dbReference>
<reference evidence="2" key="1">
    <citation type="submission" date="2018-06" db="EMBL/GenBank/DDBJ databases">
        <authorList>
            <person name="Zhirakovskaya E."/>
        </authorList>
    </citation>
    <scope>NUCLEOTIDE SEQUENCE</scope>
</reference>
<evidence type="ECO:0000259" key="1">
    <source>
        <dbReference type="PROSITE" id="PS50943"/>
    </source>
</evidence>
<accession>A0A3B0VY11</accession>